<comment type="caution">
    <text evidence="2">The sequence shown here is derived from an EMBL/GenBank/DDBJ whole genome shotgun (WGS) entry which is preliminary data.</text>
</comment>
<dbReference type="PANTHER" id="PTHR24567">
    <property type="entry name" value="CRP FAMILY TRANSCRIPTIONAL REGULATORY PROTEIN"/>
    <property type="match status" value="1"/>
</dbReference>
<accession>A0A350H9I0</accession>
<dbReference type="SMART" id="SM00100">
    <property type="entry name" value="cNMP"/>
    <property type="match status" value="1"/>
</dbReference>
<name>A0A350H9I0_UNCW3</name>
<dbReference type="PRINTS" id="PR00103">
    <property type="entry name" value="CAMPKINASE"/>
</dbReference>
<dbReference type="PANTHER" id="PTHR24567:SF74">
    <property type="entry name" value="HTH-TYPE TRANSCRIPTIONAL REGULATOR ARCR"/>
    <property type="match status" value="1"/>
</dbReference>
<dbReference type="AlphaFoldDB" id="A0A350H9I0"/>
<dbReference type="PROSITE" id="PS00889">
    <property type="entry name" value="CNMP_BINDING_2"/>
    <property type="match status" value="1"/>
</dbReference>
<dbReference type="InterPro" id="IPR036388">
    <property type="entry name" value="WH-like_DNA-bd_sf"/>
</dbReference>
<dbReference type="Proteomes" id="UP000264062">
    <property type="component" value="Unassembled WGS sequence"/>
</dbReference>
<dbReference type="Pfam" id="PF00027">
    <property type="entry name" value="cNMP_binding"/>
    <property type="match status" value="1"/>
</dbReference>
<dbReference type="InterPro" id="IPR036390">
    <property type="entry name" value="WH_DNA-bd_sf"/>
</dbReference>
<dbReference type="InterPro" id="IPR050397">
    <property type="entry name" value="Env_Response_Regulators"/>
</dbReference>
<dbReference type="GO" id="GO:0005829">
    <property type="term" value="C:cytosol"/>
    <property type="evidence" value="ECO:0007669"/>
    <property type="project" value="TreeGrafter"/>
</dbReference>
<dbReference type="CDD" id="cd00038">
    <property type="entry name" value="CAP_ED"/>
    <property type="match status" value="1"/>
</dbReference>
<reference evidence="2 3" key="1">
    <citation type="journal article" date="2018" name="Nat. Biotechnol.">
        <title>A standardized bacterial taxonomy based on genome phylogeny substantially revises the tree of life.</title>
        <authorList>
            <person name="Parks D.H."/>
            <person name="Chuvochina M."/>
            <person name="Waite D.W."/>
            <person name="Rinke C."/>
            <person name="Skarshewski A."/>
            <person name="Chaumeil P.A."/>
            <person name="Hugenholtz P."/>
        </authorList>
    </citation>
    <scope>NUCLEOTIDE SEQUENCE [LARGE SCALE GENOMIC DNA]</scope>
    <source>
        <strain evidence="2">UBA9956</strain>
    </source>
</reference>
<dbReference type="SUPFAM" id="SSF46785">
    <property type="entry name" value="Winged helix' DNA-binding domain"/>
    <property type="match status" value="1"/>
</dbReference>
<feature type="domain" description="Cyclic nucleotide-binding" evidence="1">
    <location>
        <begin position="1"/>
        <end position="93"/>
    </location>
</feature>
<evidence type="ECO:0000313" key="3">
    <source>
        <dbReference type="Proteomes" id="UP000264062"/>
    </source>
</evidence>
<dbReference type="InterPro" id="IPR018490">
    <property type="entry name" value="cNMP-bd_dom_sf"/>
</dbReference>
<dbReference type="GO" id="GO:0003700">
    <property type="term" value="F:DNA-binding transcription factor activity"/>
    <property type="evidence" value="ECO:0007669"/>
    <property type="project" value="TreeGrafter"/>
</dbReference>
<dbReference type="InterPro" id="IPR000595">
    <property type="entry name" value="cNMP-bd_dom"/>
</dbReference>
<organism evidence="2 3">
    <name type="scientific">candidate division WOR-3 bacterium</name>
    <dbReference type="NCBI Taxonomy" id="2052148"/>
    <lineage>
        <taxon>Bacteria</taxon>
        <taxon>Bacteria division WOR-3</taxon>
    </lineage>
</organism>
<protein>
    <recommendedName>
        <fullName evidence="1">Cyclic nucleotide-binding domain-containing protein</fullName>
    </recommendedName>
</protein>
<dbReference type="Gene3D" id="1.10.10.10">
    <property type="entry name" value="Winged helix-like DNA-binding domain superfamily/Winged helix DNA-binding domain"/>
    <property type="match status" value="1"/>
</dbReference>
<gene>
    <name evidence="2" type="ORF">DCW38_03335</name>
</gene>
<dbReference type="SUPFAM" id="SSF51206">
    <property type="entry name" value="cAMP-binding domain-like"/>
    <property type="match status" value="1"/>
</dbReference>
<dbReference type="InterPro" id="IPR014710">
    <property type="entry name" value="RmlC-like_jellyroll"/>
</dbReference>
<dbReference type="InterPro" id="IPR018488">
    <property type="entry name" value="cNMP-bd_CS"/>
</dbReference>
<dbReference type="Gene3D" id="2.60.120.10">
    <property type="entry name" value="Jelly Rolls"/>
    <property type="match status" value="1"/>
</dbReference>
<dbReference type="PROSITE" id="PS50042">
    <property type="entry name" value="CNMP_BINDING_3"/>
    <property type="match status" value="1"/>
</dbReference>
<dbReference type="EMBL" id="DMZY01000100">
    <property type="protein sequence ID" value="HAV92196.1"/>
    <property type="molecule type" value="Genomic_DNA"/>
</dbReference>
<proteinExistence type="predicted"/>
<sequence>MGDSVGIEKSLKNGEILFREGDVGDEMYLIKSGKMKIIKKVGEDTKILAVLSEGDFFGEMAIIDGSSRSATAVSDGDTQLITFDKSAFKKKIGEEPLIEYIVTELTRRLRSTDEQIKFLMIKSDEKRLIAFLITKAQEEGIKQDDGSILLNFAFSYDGIAPVVGMGSEKLKRLVDNLEKSNLISIYNDKLIVKNVKNLEEYLRYISLKEKYGEQ</sequence>
<evidence type="ECO:0000259" key="1">
    <source>
        <dbReference type="PROSITE" id="PS50042"/>
    </source>
</evidence>
<evidence type="ECO:0000313" key="2">
    <source>
        <dbReference type="EMBL" id="HAV92196.1"/>
    </source>
</evidence>